<accession>A0A3G2T5J3</accession>
<reference evidence="2 3" key="1">
    <citation type="submission" date="2018-10" db="EMBL/GenBank/DDBJ databases">
        <title>The complete genome of Acinetobacter wuhouensis strain WCHAW010062.</title>
        <authorList>
            <person name="Hu Y."/>
            <person name="Long H."/>
            <person name="Feng Y."/>
            <person name="Zong Z."/>
        </authorList>
    </citation>
    <scope>NUCLEOTIDE SEQUENCE [LARGE SCALE GENOMIC DNA]</scope>
    <source>
        <strain evidence="2 3">WCHAW010062</strain>
    </source>
</reference>
<feature type="signal peptide" evidence="1">
    <location>
        <begin position="1"/>
        <end position="19"/>
    </location>
</feature>
<evidence type="ECO:0000313" key="2">
    <source>
        <dbReference type="EMBL" id="AYO55580.1"/>
    </source>
</evidence>
<evidence type="ECO:0000313" key="3">
    <source>
        <dbReference type="Proteomes" id="UP000279962"/>
    </source>
</evidence>
<gene>
    <name evidence="2" type="ORF">CDG68_18860</name>
</gene>
<evidence type="ECO:0000256" key="1">
    <source>
        <dbReference type="SAM" id="SignalP"/>
    </source>
</evidence>
<dbReference type="EMBL" id="CP033133">
    <property type="protein sequence ID" value="AYO55580.1"/>
    <property type="molecule type" value="Genomic_DNA"/>
</dbReference>
<dbReference type="Proteomes" id="UP000279962">
    <property type="component" value="Chromosome"/>
</dbReference>
<dbReference type="AlphaFoldDB" id="A0A3G2T5J3"/>
<dbReference type="RefSeq" id="WP_087553562.1">
    <property type="nucleotide sequence ID" value="NZ_CP033133.1"/>
</dbReference>
<sequence>MKKIIVLATSVMLSATTFAAESTSQKLSTSELKAMDCATLSVEKSNAQQSLEAADKNLANINAKAQDPSAKVSKWAGIAGGALSAFGKGDSKAGQLANSVAGQQDTSDASNPEIQQKLKADSQANLNNIAVYQKSKKCKI</sequence>
<feature type="chain" id="PRO_5018138257" evidence="1">
    <location>
        <begin position="20"/>
        <end position="140"/>
    </location>
</feature>
<keyword evidence="1" id="KW-0732">Signal</keyword>
<organism evidence="2 3">
    <name type="scientific">Acinetobacter wuhouensis</name>
    <dbReference type="NCBI Taxonomy" id="1879050"/>
    <lineage>
        <taxon>Bacteria</taxon>
        <taxon>Pseudomonadati</taxon>
        <taxon>Pseudomonadota</taxon>
        <taxon>Gammaproteobacteria</taxon>
        <taxon>Moraxellales</taxon>
        <taxon>Moraxellaceae</taxon>
        <taxon>Acinetobacter</taxon>
    </lineage>
</organism>
<proteinExistence type="predicted"/>
<name>A0A3G2T5J3_9GAMM</name>
<protein>
    <submittedName>
        <fullName evidence="2">Uncharacterized protein</fullName>
    </submittedName>
</protein>